<dbReference type="Proteomes" id="UP000288716">
    <property type="component" value="Unassembled WGS sequence"/>
</dbReference>
<dbReference type="GO" id="GO:0008237">
    <property type="term" value="F:metallopeptidase activity"/>
    <property type="evidence" value="ECO:0007669"/>
    <property type="project" value="UniProtKB-KW"/>
</dbReference>
<comment type="similarity">
    <text evidence="2">Belongs to the protease inhibitor I35 (TIMP) family.</text>
</comment>
<comment type="subcellular location">
    <subcellularLocation>
        <location evidence="1">Secreted</location>
    </subcellularLocation>
</comment>
<evidence type="ECO:0000313" key="10">
    <source>
        <dbReference type="Proteomes" id="UP000288716"/>
    </source>
</evidence>
<dbReference type="AlphaFoldDB" id="A0A443SPF4"/>
<dbReference type="Gene3D" id="3.90.370.10">
    <property type="entry name" value="Tissue inhibitor of metalloproteinase-1. Chain B, domain 1"/>
    <property type="match status" value="1"/>
</dbReference>
<dbReference type="GO" id="GO:0002020">
    <property type="term" value="F:protease binding"/>
    <property type="evidence" value="ECO:0007669"/>
    <property type="project" value="TreeGrafter"/>
</dbReference>
<keyword evidence="6" id="KW-1015">Disulfide bond</keyword>
<keyword evidence="10" id="KW-1185">Reference proteome</keyword>
<dbReference type="Gene3D" id="2.40.50.120">
    <property type="match status" value="1"/>
</dbReference>
<dbReference type="GO" id="GO:0051045">
    <property type="term" value="P:negative regulation of membrane protein ectodomain proteolysis"/>
    <property type="evidence" value="ECO:0007669"/>
    <property type="project" value="TreeGrafter"/>
</dbReference>
<sequence length="241" mass="28416">MKCRHSIALINVRRVAKNDQRVVSYIIKVKKEFKMTVKAREALSKGLIWTSNDESTCGRKFEANTRYLITGRIIGEKPWVSVCNYVEQWTSLTYKQRKGFRRLYSLGCRCKVREPPSQSYYSYRHMQSNNETASQHRLAARPGYCHWETRWANKYDCQALHSMCTPVTPVFSTHKKLANSKNEMKQHGKHEHQQMKIKKKKKASMLLHECRWTVSPVYRECMQTREENRNSANSNSNFDEP</sequence>
<proteinExistence type="inferred from homology"/>
<dbReference type="GO" id="GO:0008191">
    <property type="term" value="F:metalloendopeptidase inhibitor activity"/>
    <property type="evidence" value="ECO:0007669"/>
    <property type="project" value="InterPro"/>
</dbReference>
<dbReference type="PANTHER" id="PTHR11844:SF33">
    <property type="entry name" value="TISSUE INHIBITOR OF METALLOPROTEINASE"/>
    <property type="match status" value="1"/>
</dbReference>
<keyword evidence="7" id="KW-0481">Metalloenzyme inhibitor</keyword>
<dbReference type="VEuPathDB" id="VectorBase:LDEU002679"/>
<evidence type="ECO:0000256" key="3">
    <source>
        <dbReference type="ARBA" id="ARBA00022525"/>
    </source>
</evidence>
<dbReference type="InterPro" id="IPR027465">
    <property type="entry name" value="TIMP_C"/>
</dbReference>
<dbReference type="SUPFAM" id="SSF50242">
    <property type="entry name" value="TIMP-like"/>
    <property type="match status" value="1"/>
</dbReference>
<dbReference type="GO" id="GO:0031012">
    <property type="term" value="C:extracellular matrix"/>
    <property type="evidence" value="ECO:0007669"/>
    <property type="project" value="TreeGrafter"/>
</dbReference>
<dbReference type="PROSITE" id="PS50189">
    <property type="entry name" value="NTR"/>
    <property type="match status" value="1"/>
</dbReference>
<dbReference type="InterPro" id="IPR008993">
    <property type="entry name" value="TIMP-like_OB-fold"/>
</dbReference>
<name>A0A443SPF4_9ACAR</name>
<dbReference type="GO" id="GO:0006508">
    <property type="term" value="P:proteolysis"/>
    <property type="evidence" value="ECO:0007669"/>
    <property type="project" value="UniProtKB-KW"/>
</dbReference>
<reference evidence="9 10" key="1">
    <citation type="journal article" date="2018" name="Gigascience">
        <title>Genomes of trombidid mites reveal novel predicted allergens and laterally-transferred genes associated with secondary metabolism.</title>
        <authorList>
            <person name="Dong X."/>
            <person name="Chaisiri K."/>
            <person name="Xia D."/>
            <person name="Armstrong S.D."/>
            <person name="Fang Y."/>
            <person name="Donnelly M.J."/>
            <person name="Kadowaki T."/>
            <person name="McGarry J.W."/>
            <person name="Darby A.C."/>
            <person name="Makepeace B.L."/>
        </authorList>
    </citation>
    <scope>NUCLEOTIDE SEQUENCE [LARGE SCALE GENOMIC DNA]</scope>
    <source>
        <strain evidence="9">UoL-UT</strain>
    </source>
</reference>
<dbReference type="OrthoDB" id="6041373at2759"/>
<dbReference type="STRING" id="299467.A0A443SPF4"/>
<evidence type="ECO:0000256" key="5">
    <source>
        <dbReference type="ARBA" id="ARBA00022690"/>
    </source>
</evidence>
<dbReference type="PANTHER" id="PTHR11844">
    <property type="entry name" value="METALLOPROTEASE INHIBITOR"/>
    <property type="match status" value="1"/>
</dbReference>
<keyword evidence="9" id="KW-0378">Hydrolase</keyword>
<gene>
    <name evidence="9" type="ORF">B4U80_10249</name>
</gene>
<dbReference type="SMART" id="SM00206">
    <property type="entry name" value="NTR"/>
    <property type="match status" value="1"/>
</dbReference>
<keyword evidence="4" id="KW-0483">Metalloprotease inhibitor</keyword>
<evidence type="ECO:0000259" key="8">
    <source>
        <dbReference type="PROSITE" id="PS50189"/>
    </source>
</evidence>
<dbReference type="GO" id="GO:0005615">
    <property type="term" value="C:extracellular space"/>
    <property type="evidence" value="ECO:0007669"/>
    <property type="project" value="TreeGrafter"/>
</dbReference>
<evidence type="ECO:0000256" key="7">
    <source>
        <dbReference type="ARBA" id="ARBA00023215"/>
    </source>
</evidence>
<keyword evidence="3" id="KW-0964">Secreted</keyword>
<accession>A0A443SPF4</accession>
<feature type="domain" description="NTR" evidence="8">
    <location>
        <begin position="1"/>
        <end position="108"/>
    </location>
</feature>
<evidence type="ECO:0000313" key="9">
    <source>
        <dbReference type="EMBL" id="RWS29362.1"/>
    </source>
</evidence>
<evidence type="ECO:0000256" key="4">
    <source>
        <dbReference type="ARBA" id="ARBA00022608"/>
    </source>
</evidence>
<dbReference type="Pfam" id="PF00965">
    <property type="entry name" value="TIMP"/>
    <property type="match status" value="1"/>
</dbReference>
<dbReference type="EMBL" id="NCKV01000950">
    <property type="protein sequence ID" value="RWS29362.1"/>
    <property type="molecule type" value="Genomic_DNA"/>
</dbReference>
<keyword evidence="9" id="KW-0645">Protease</keyword>
<organism evidence="9 10">
    <name type="scientific">Leptotrombidium deliense</name>
    <dbReference type="NCBI Taxonomy" id="299467"/>
    <lineage>
        <taxon>Eukaryota</taxon>
        <taxon>Metazoa</taxon>
        <taxon>Ecdysozoa</taxon>
        <taxon>Arthropoda</taxon>
        <taxon>Chelicerata</taxon>
        <taxon>Arachnida</taxon>
        <taxon>Acari</taxon>
        <taxon>Acariformes</taxon>
        <taxon>Trombidiformes</taxon>
        <taxon>Prostigmata</taxon>
        <taxon>Anystina</taxon>
        <taxon>Parasitengona</taxon>
        <taxon>Trombiculoidea</taxon>
        <taxon>Trombiculidae</taxon>
        <taxon>Leptotrombidium</taxon>
    </lineage>
</organism>
<keyword evidence="5" id="KW-0646">Protease inhibitor</keyword>
<evidence type="ECO:0000256" key="2">
    <source>
        <dbReference type="ARBA" id="ARBA00011027"/>
    </source>
</evidence>
<dbReference type="InterPro" id="IPR001134">
    <property type="entry name" value="Netrin_domain"/>
</dbReference>
<evidence type="ECO:0000256" key="1">
    <source>
        <dbReference type="ARBA" id="ARBA00004613"/>
    </source>
</evidence>
<evidence type="ECO:0000256" key="6">
    <source>
        <dbReference type="ARBA" id="ARBA00023157"/>
    </source>
</evidence>
<keyword evidence="9" id="KW-0482">Metalloprotease</keyword>
<dbReference type="InterPro" id="IPR001820">
    <property type="entry name" value="TIMP"/>
</dbReference>
<comment type="caution">
    <text evidence="9">The sequence shown here is derived from an EMBL/GenBank/DDBJ whole genome shotgun (WGS) entry which is preliminary data.</text>
</comment>
<protein>
    <submittedName>
        <fullName evidence="9">Tissue inhibitor of metalloprotease-like protein</fullName>
    </submittedName>
</protein>